<dbReference type="AlphaFoldDB" id="A0A371R2W3"/>
<accession>A0A371R2W3</accession>
<dbReference type="Pfam" id="PF01998">
    <property type="entry name" value="DUF131"/>
    <property type="match status" value="1"/>
</dbReference>
<evidence type="ECO:0000313" key="3">
    <source>
        <dbReference type="EMBL" id="RFA98976.1"/>
    </source>
</evidence>
<proteinExistence type="predicted"/>
<keyword evidence="1" id="KW-1133">Transmembrane helix</keyword>
<dbReference type="Proteomes" id="UP000257123">
    <property type="component" value="Unassembled WGS sequence"/>
</dbReference>
<dbReference type="NCBIfam" id="TIGR00304">
    <property type="entry name" value="TIGR00304 family membrane protein"/>
    <property type="match status" value="1"/>
</dbReference>
<keyword evidence="1" id="KW-0812">Transmembrane</keyword>
<name>A0A371R2W3_9CREN</name>
<feature type="transmembrane region" description="Helical" evidence="1">
    <location>
        <begin position="6"/>
        <end position="27"/>
    </location>
</feature>
<keyword evidence="1" id="KW-0472">Membrane</keyword>
<sequence>MSTITLGLLLIILGMLLVLISVLLPLLRRGEEQSGEEERRAEAGGVVLIGPVPIVFGTSQKMAQLTIILAILLTAMAIILFALLR</sequence>
<dbReference type="EMBL" id="NMUF01000013">
    <property type="protein sequence ID" value="RFA98976.1"/>
    <property type="molecule type" value="Genomic_DNA"/>
</dbReference>
<feature type="transmembrane region" description="Helical" evidence="1">
    <location>
        <begin position="62"/>
        <end position="84"/>
    </location>
</feature>
<dbReference type="Proteomes" id="UP000256877">
    <property type="component" value="Unassembled WGS sequence"/>
</dbReference>
<gene>
    <name evidence="2" type="ORF">CGL51_01875</name>
    <name evidence="3" type="ORF">CGL52_06195</name>
</gene>
<evidence type="ECO:0000313" key="4">
    <source>
        <dbReference type="Proteomes" id="UP000256877"/>
    </source>
</evidence>
<dbReference type="RefSeq" id="WP_116420478.1">
    <property type="nucleotide sequence ID" value="NZ_NMUE01000003.1"/>
</dbReference>
<dbReference type="EMBL" id="NMUE01000003">
    <property type="protein sequence ID" value="RFA98103.1"/>
    <property type="molecule type" value="Genomic_DNA"/>
</dbReference>
<dbReference type="InterPro" id="IPR002849">
    <property type="entry name" value="DUF131"/>
</dbReference>
<organism evidence="2 5">
    <name type="scientific">Pyrobaculum aerophilum</name>
    <dbReference type="NCBI Taxonomy" id="13773"/>
    <lineage>
        <taxon>Archaea</taxon>
        <taxon>Thermoproteota</taxon>
        <taxon>Thermoprotei</taxon>
        <taxon>Thermoproteales</taxon>
        <taxon>Thermoproteaceae</taxon>
        <taxon>Pyrobaculum</taxon>
    </lineage>
</organism>
<comment type="caution">
    <text evidence="2">The sequence shown here is derived from an EMBL/GenBank/DDBJ whole genome shotgun (WGS) entry which is preliminary data.</text>
</comment>
<reference evidence="4 5" key="1">
    <citation type="submission" date="2017-07" db="EMBL/GenBank/DDBJ databases">
        <title>Draft genome sequence of aerobic hyperthermophilic archaea, Pyrobaculum aerophilum YKB31 and YKB32.</title>
        <authorList>
            <person name="Mochizuki T."/>
            <person name="Berliner A.J."/>
            <person name="Yoshida-Takashima Y."/>
            <person name="Takaki Y."/>
            <person name="Nunoura T."/>
            <person name="Takai K."/>
        </authorList>
    </citation>
    <scope>NUCLEOTIDE SEQUENCE [LARGE SCALE GENOMIC DNA]</scope>
    <source>
        <strain evidence="2 5">YKB31</strain>
        <strain evidence="3 4">YKB32</strain>
    </source>
</reference>
<evidence type="ECO:0000313" key="5">
    <source>
        <dbReference type="Proteomes" id="UP000257123"/>
    </source>
</evidence>
<evidence type="ECO:0000313" key="2">
    <source>
        <dbReference type="EMBL" id="RFA98103.1"/>
    </source>
</evidence>
<protein>
    <submittedName>
        <fullName evidence="2">TIGR00304 family protein</fullName>
    </submittedName>
</protein>
<evidence type="ECO:0000256" key="1">
    <source>
        <dbReference type="SAM" id="Phobius"/>
    </source>
</evidence>